<name>A0AAV4SUC8_CAEEX</name>
<keyword evidence="1" id="KW-1133">Transmembrane helix</keyword>
<keyword evidence="3" id="KW-1185">Reference proteome</keyword>
<protein>
    <submittedName>
        <fullName evidence="2">Uncharacterized protein</fullName>
    </submittedName>
</protein>
<organism evidence="2 3">
    <name type="scientific">Caerostris extrusa</name>
    <name type="common">Bark spider</name>
    <name type="synonym">Caerostris bankana</name>
    <dbReference type="NCBI Taxonomy" id="172846"/>
    <lineage>
        <taxon>Eukaryota</taxon>
        <taxon>Metazoa</taxon>
        <taxon>Ecdysozoa</taxon>
        <taxon>Arthropoda</taxon>
        <taxon>Chelicerata</taxon>
        <taxon>Arachnida</taxon>
        <taxon>Araneae</taxon>
        <taxon>Araneomorphae</taxon>
        <taxon>Entelegynae</taxon>
        <taxon>Araneoidea</taxon>
        <taxon>Araneidae</taxon>
        <taxon>Caerostris</taxon>
    </lineage>
</organism>
<evidence type="ECO:0000313" key="2">
    <source>
        <dbReference type="EMBL" id="GIY37669.1"/>
    </source>
</evidence>
<comment type="caution">
    <text evidence="2">The sequence shown here is derived from an EMBL/GenBank/DDBJ whole genome shotgun (WGS) entry which is preliminary data.</text>
</comment>
<feature type="transmembrane region" description="Helical" evidence="1">
    <location>
        <begin position="36"/>
        <end position="56"/>
    </location>
</feature>
<keyword evidence="1" id="KW-0472">Membrane</keyword>
<proteinExistence type="predicted"/>
<accession>A0AAV4SUC8</accession>
<dbReference type="EMBL" id="BPLR01010202">
    <property type="protein sequence ID" value="GIY37669.1"/>
    <property type="molecule type" value="Genomic_DNA"/>
</dbReference>
<dbReference type="AlphaFoldDB" id="A0AAV4SUC8"/>
<evidence type="ECO:0000256" key="1">
    <source>
        <dbReference type="SAM" id="Phobius"/>
    </source>
</evidence>
<feature type="transmembrane region" description="Helical" evidence="1">
    <location>
        <begin position="62"/>
        <end position="90"/>
    </location>
</feature>
<dbReference type="Proteomes" id="UP001054945">
    <property type="component" value="Unassembled WGS sequence"/>
</dbReference>
<sequence length="144" mass="16351">MYQYGRNGRLWYGRNNRRLYRYMVEMDVCIGRNGRLYRYGMVEFVIWEMGVCIGMVEMDVCIGMVEMGVCIGMVEMGVCIVTVSLIRILFGKFNKSYQQNLRSICIPLVDVILKGSSSSQQSATISVVVKYELSSGVVWSGGRP</sequence>
<reference evidence="2 3" key="1">
    <citation type="submission" date="2021-06" db="EMBL/GenBank/DDBJ databases">
        <title>Caerostris extrusa draft genome.</title>
        <authorList>
            <person name="Kono N."/>
            <person name="Arakawa K."/>
        </authorList>
    </citation>
    <scope>NUCLEOTIDE SEQUENCE [LARGE SCALE GENOMIC DNA]</scope>
</reference>
<gene>
    <name evidence="2" type="ORF">CEXT_616411</name>
</gene>
<evidence type="ECO:0000313" key="3">
    <source>
        <dbReference type="Proteomes" id="UP001054945"/>
    </source>
</evidence>
<keyword evidence="1" id="KW-0812">Transmembrane</keyword>